<sequence>MDFQDIRIEKDGLLAILTIARPQKLNAVTADSIDEIEAALDQLDRDETVRAIIVTGEGRAFCAGADISGGFEVPKTGDPQTGDGIQSDPGGRVALRLFEMHKPVIGAVNGAAVGFGSSVLLPMDYRIASTNAKFAFPFTKRAIVAESCSSWFLPRLVGIGTALSWMISGRTFLAQEAYEKGFVQELVEPENVMQRAREVANSFISETSPASVAMVRNLLWKMLGEQSPSRAHELESRALVASYRGPDYEEGFKSFLEKRAPEFSSKPFGDLAYAKEWWNERHSPDISTSLR</sequence>
<evidence type="ECO:0000313" key="2">
    <source>
        <dbReference type="EMBL" id="GGA78936.1"/>
    </source>
</evidence>
<reference evidence="2" key="1">
    <citation type="journal article" date="2014" name="Int. J. Syst. Evol. Microbiol.">
        <title>Complete genome sequence of Corynebacterium casei LMG S-19264T (=DSM 44701T), isolated from a smear-ripened cheese.</title>
        <authorList>
            <consortium name="US DOE Joint Genome Institute (JGI-PGF)"/>
            <person name="Walter F."/>
            <person name="Albersmeier A."/>
            <person name="Kalinowski J."/>
            <person name="Ruckert C."/>
        </authorList>
    </citation>
    <scope>NUCLEOTIDE SEQUENCE</scope>
    <source>
        <strain evidence="2">CGMCC 1.15320</strain>
    </source>
</reference>
<proteinExistence type="inferred from homology"/>
<dbReference type="EMBL" id="BMIF01000015">
    <property type="protein sequence ID" value="GGA78936.1"/>
    <property type="molecule type" value="Genomic_DNA"/>
</dbReference>
<dbReference type="Proteomes" id="UP000636264">
    <property type="component" value="Unassembled WGS sequence"/>
</dbReference>
<dbReference type="RefSeq" id="WP_188722538.1">
    <property type="nucleotide sequence ID" value="NZ_BMIF01000015.1"/>
</dbReference>
<dbReference type="SUPFAM" id="SSF52096">
    <property type="entry name" value="ClpP/crotonase"/>
    <property type="match status" value="1"/>
</dbReference>
<dbReference type="PANTHER" id="PTHR43684">
    <property type="match status" value="1"/>
</dbReference>
<name>A0A916W9E0_9HYPH</name>
<dbReference type="NCBIfam" id="NF006109">
    <property type="entry name" value="PRK08260.1"/>
    <property type="match status" value="1"/>
</dbReference>
<dbReference type="GO" id="GO:0003824">
    <property type="term" value="F:catalytic activity"/>
    <property type="evidence" value="ECO:0007669"/>
    <property type="project" value="UniProtKB-ARBA"/>
</dbReference>
<dbReference type="Gene3D" id="3.90.226.10">
    <property type="entry name" value="2-enoyl-CoA Hydratase, Chain A, domain 1"/>
    <property type="match status" value="1"/>
</dbReference>
<dbReference type="PANTHER" id="PTHR43684:SF4">
    <property type="entry name" value="ENOYL-COA HYDRATASE_ISOMERASE FAMILY PROTEIN (AFU_ORTHOLOGUE AFUA_1G01890)"/>
    <property type="match status" value="1"/>
</dbReference>
<comment type="similarity">
    <text evidence="1">Belongs to the enoyl-CoA hydratase/isomerase family.</text>
</comment>
<keyword evidence="3" id="KW-1185">Reference proteome</keyword>
<organism evidence="2 3">
    <name type="scientific">Nitratireductor aestuarii</name>
    <dbReference type="NCBI Taxonomy" id="1735103"/>
    <lineage>
        <taxon>Bacteria</taxon>
        <taxon>Pseudomonadati</taxon>
        <taxon>Pseudomonadota</taxon>
        <taxon>Alphaproteobacteria</taxon>
        <taxon>Hyphomicrobiales</taxon>
        <taxon>Phyllobacteriaceae</taxon>
        <taxon>Nitratireductor</taxon>
    </lineage>
</organism>
<gene>
    <name evidence="2" type="ORF">GCM10011385_36360</name>
</gene>
<protein>
    <submittedName>
        <fullName evidence="2">Enoyl-CoA hydratase</fullName>
    </submittedName>
</protein>
<dbReference type="Pfam" id="PF00378">
    <property type="entry name" value="ECH_1"/>
    <property type="match status" value="1"/>
</dbReference>
<reference evidence="2" key="2">
    <citation type="submission" date="2020-09" db="EMBL/GenBank/DDBJ databases">
        <authorList>
            <person name="Sun Q."/>
            <person name="Zhou Y."/>
        </authorList>
    </citation>
    <scope>NUCLEOTIDE SEQUENCE</scope>
    <source>
        <strain evidence="2">CGMCC 1.15320</strain>
    </source>
</reference>
<dbReference type="AlphaFoldDB" id="A0A916W9E0"/>
<evidence type="ECO:0000313" key="3">
    <source>
        <dbReference type="Proteomes" id="UP000636264"/>
    </source>
</evidence>
<comment type="caution">
    <text evidence="2">The sequence shown here is derived from an EMBL/GenBank/DDBJ whole genome shotgun (WGS) entry which is preliminary data.</text>
</comment>
<dbReference type="InterPro" id="IPR001753">
    <property type="entry name" value="Enoyl-CoA_hydra/iso"/>
</dbReference>
<dbReference type="InterPro" id="IPR029045">
    <property type="entry name" value="ClpP/crotonase-like_dom_sf"/>
</dbReference>
<dbReference type="InterPro" id="IPR051053">
    <property type="entry name" value="ECH/Chromodomain_protein"/>
</dbReference>
<evidence type="ECO:0000256" key="1">
    <source>
        <dbReference type="ARBA" id="ARBA00005254"/>
    </source>
</evidence>
<dbReference type="CDD" id="cd06558">
    <property type="entry name" value="crotonase-like"/>
    <property type="match status" value="1"/>
</dbReference>
<accession>A0A916W9E0</accession>